<dbReference type="EMBL" id="QLTA01000041">
    <property type="protein sequence ID" value="RAR76961.1"/>
    <property type="molecule type" value="Genomic_DNA"/>
</dbReference>
<dbReference type="Pfam" id="PF02350">
    <property type="entry name" value="Epimerase_2"/>
    <property type="match status" value="1"/>
</dbReference>
<reference evidence="3 4" key="1">
    <citation type="submission" date="2018-06" db="EMBL/GenBank/DDBJ databases">
        <title>Genomic Encyclopedia of Archaeal and Bacterial Type Strains, Phase II (KMG-II): from individual species to whole genera.</title>
        <authorList>
            <person name="Goeker M."/>
        </authorList>
    </citation>
    <scope>NUCLEOTIDE SEQUENCE [LARGE SCALE GENOMIC DNA]</scope>
    <source>
        <strain evidence="3 4">CFPB 3232</strain>
    </source>
</reference>
<accession>A0A328YSH1</accession>
<comment type="caution">
    <text evidence="3">The sequence shown here is derived from an EMBL/GenBank/DDBJ whole genome shotgun (WGS) entry which is preliminary data.</text>
</comment>
<comment type="similarity">
    <text evidence="1">Belongs to the UDP-N-acetylglucosamine 2-epimerase family.</text>
</comment>
<sequence length="349" mass="39338">MMPVMRACWQRGVSFKIIASGQNDIRSSELLALTGKSSPDIVLFHGEIKKSAASLLFWFCRTLLRSVWSFRKFLKQSSGSNVIVVHGDTVSTVMGALLGKIHRMDVAHVEAGLRSFNYMHPFPEEIDRVITSRLTDIHFCPNEWAVKNIINIKGEKVNTSDNTLRDALAIAKSNESSLIREGGSVSRPYFVFVLHRQENLFNDRLVHSMVSKAIMQARKVRCVFLLHHLTEVALTRLGLLQVLKNEPNVTLIRRLPYMQFMQLLDGADYVVTDGGSNQEECYYLGKPCLILRNVTERTEGLGHNAVLSKLEEDVIDEFLRNPYAYARSPSSVASRPSDIIVDRLTAQCA</sequence>
<dbReference type="Gene3D" id="3.40.50.2000">
    <property type="entry name" value="Glycogen Phosphorylase B"/>
    <property type="match status" value="2"/>
</dbReference>
<dbReference type="GO" id="GO:0016853">
    <property type="term" value="F:isomerase activity"/>
    <property type="evidence" value="ECO:0007669"/>
    <property type="project" value="UniProtKB-KW"/>
</dbReference>
<dbReference type="PANTHER" id="PTHR43174:SF1">
    <property type="entry name" value="UDP-N-ACETYLGLUCOSAMINE 2-EPIMERASE"/>
    <property type="match status" value="1"/>
</dbReference>
<organism evidence="3 4">
    <name type="scientific">Paracidovorax anthurii</name>
    <dbReference type="NCBI Taxonomy" id="78229"/>
    <lineage>
        <taxon>Bacteria</taxon>
        <taxon>Pseudomonadati</taxon>
        <taxon>Pseudomonadota</taxon>
        <taxon>Betaproteobacteria</taxon>
        <taxon>Burkholderiales</taxon>
        <taxon>Comamonadaceae</taxon>
        <taxon>Paracidovorax</taxon>
    </lineage>
</organism>
<evidence type="ECO:0000259" key="2">
    <source>
        <dbReference type="Pfam" id="PF02350"/>
    </source>
</evidence>
<evidence type="ECO:0000313" key="4">
    <source>
        <dbReference type="Proteomes" id="UP000248856"/>
    </source>
</evidence>
<name>A0A328YSH1_9BURK</name>
<dbReference type="InterPro" id="IPR029767">
    <property type="entry name" value="WecB-like"/>
</dbReference>
<dbReference type="AlphaFoldDB" id="A0A328YSH1"/>
<dbReference type="SUPFAM" id="SSF53756">
    <property type="entry name" value="UDP-Glycosyltransferase/glycogen phosphorylase"/>
    <property type="match status" value="1"/>
</dbReference>
<feature type="domain" description="UDP-N-acetylglucosamine 2-epimerase" evidence="2">
    <location>
        <begin position="69"/>
        <end position="308"/>
    </location>
</feature>
<evidence type="ECO:0000313" key="3">
    <source>
        <dbReference type="EMBL" id="RAR76961.1"/>
    </source>
</evidence>
<proteinExistence type="inferred from homology"/>
<keyword evidence="4" id="KW-1185">Reference proteome</keyword>
<gene>
    <name evidence="3" type="ORF">AX018_104119</name>
</gene>
<protein>
    <submittedName>
        <fullName evidence="3">UDP-N-acetylglucosamine 2-epimerase (Non-hydrolysing)</fullName>
    </submittedName>
</protein>
<evidence type="ECO:0000256" key="1">
    <source>
        <dbReference type="RuleBase" id="RU003513"/>
    </source>
</evidence>
<keyword evidence="1" id="KW-0413">Isomerase</keyword>
<dbReference type="PANTHER" id="PTHR43174">
    <property type="entry name" value="UDP-N-ACETYLGLUCOSAMINE 2-EPIMERASE"/>
    <property type="match status" value="1"/>
</dbReference>
<dbReference type="InterPro" id="IPR003331">
    <property type="entry name" value="UDP_GlcNAc_Epimerase_2_dom"/>
</dbReference>
<dbReference type="Proteomes" id="UP000248856">
    <property type="component" value="Unassembled WGS sequence"/>
</dbReference>